<name>A0ABD5QL69_9EURY</name>
<dbReference type="AlphaFoldDB" id="A0ABD5QL69"/>
<evidence type="ECO:0000313" key="3">
    <source>
        <dbReference type="Proteomes" id="UP001595925"/>
    </source>
</evidence>
<keyword evidence="3" id="KW-1185">Reference proteome</keyword>
<protein>
    <submittedName>
        <fullName evidence="2">Transposase</fullName>
    </submittedName>
</protein>
<dbReference type="InterPro" id="IPR012337">
    <property type="entry name" value="RNaseH-like_sf"/>
</dbReference>
<organism evidence="2 3">
    <name type="scientific">Saliphagus infecundisoli</name>
    <dbReference type="NCBI Taxonomy" id="1849069"/>
    <lineage>
        <taxon>Archaea</taxon>
        <taxon>Methanobacteriati</taxon>
        <taxon>Methanobacteriota</taxon>
        <taxon>Stenosarchaea group</taxon>
        <taxon>Halobacteria</taxon>
        <taxon>Halobacteriales</taxon>
        <taxon>Natrialbaceae</taxon>
        <taxon>Saliphagus</taxon>
    </lineage>
</organism>
<reference evidence="2 3" key="1">
    <citation type="journal article" date="2019" name="Int. J. Syst. Evol. Microbiol.">
        <title>The Global Catalogue of Microorganisms (GCM) 10K type strain sequencing project: providing services to taxonomists for standard genome sequencing and annotation.</title>
        <authorList>
            <consortium name="The Broad Institute Genomics Platform"/>
            <consortium name="The Broad Institute Genome Sequencing Center for Infectious Disease"/>
            <person name="Wu L."/>
            <person name="Ma J."/>
        </authorList>
    </citation>
    <scope>NUCLEOTIDE SEQUENCE [LARGE SCALE GENOMIC DNA]</scope>
    <source>
        <strain evidence="2 3">CGMCC 1.15824</strain>
    </source>
</reference>
<feature type="domain" description="Transposase IS4-like" evidence="1">
    <location>
        <begin position="387"/>
        <end position="547"/>
    </location>
</feature>
<dbReference type="Pfam" id="PF01609">
    <property type="entry name" value="DDE_Tnp_1"/>
    <property type="match status" value="1"/>
</dbReference>
<proteinExistence type="predicted"/>
<accession>A0ABD5QL69</accession>
<sequence length="586" mass="65930">MKSDITPAVDDDAPALAGAIVLHAGKVCETADHLWRVLGDVSIPIDGLTDTRQQHKVTFGTESMARVYIYRTIYDLAQSEVADRLENRPALLKQLGLNEVPTQQNLSYAWNQFSTQTKTTLEAAAKGIALEARDHGVISDALVPIDLDEDEEEADNDEADSTVSRAHVREHGSKVVELARRHGFAEFDSERAENRVYEDEQILDLFANACLTQGSAHSEGEAGWFLEENEICDDSTFLRVIKQFATPTDEEVTGTVQELQIEDIVAFTELYREAVMTSFDAATENILQTIRHEDPFDDRHVVAAVDFTHVPYHVWPWIDKDEKIPKAEYPPMVSGYKDDGEIKYGYTFATITIVGNDVPIILGIEPVKERSGWEPEDAPADSKADIVDVLLDRAQQYVNLDEVLLDRGFYSNEVYATIHDRGLVYMTPVPKYEEDYESIGKIKSKEGVDAAVKHDVPFAIDGELHHTAEFLYVPATDEVAEGAYAVFVTNRDHVALDEIKHVANSYSRRWDIENQYKSVKAFLPKTSSKDYRVRLFSFTFAALLYNLWRLTDYLVKLGTDRKIRSPPVVTARTFVRAVGQSLRQGG</sequence>
<dbReference type="RefSeq" id="WP_224828721.1">
    <property type="nucleotide sequence ID" value="NZ_JAIVEF010000009.1"/>
</dbReference>
<evidence type="ECO:0000313" key="2">
    <source>
        <dbReference type="EMBL" id="MFC4990422.1"/>
    </source>
</evidence>
<evidence type="ECO:0000259" key="1">
    <source>
        <dbReference type="Pfam" id="PF01609"/>
    </source>
</evidence>
<dbReference type="InterPro" id="IPR002559">
    <property type="entry name" value="Transposase_11"/>
</dbReference>
<dbReference type="EMBL" id="JBHSJG010000072">
    <property type="protein sequence ID" value="MFC4990422.1"/>
    <property type="molecule type" value="Genomic_DNA"/>
</dbReference>
<dbReference type="SUPFAM" id="SSF53098">
    <property type="entry name" value="Ribonuclease H-like"/>
    <property type="match status" value="1"/>
</dbReference>
<comment type="caution">
    <text evidence="2">The sequence shown here is derived from an EMBL/GenBank/DDBJ whole genome shotgun (WGS) entry which is preliminary data.</text>
</comment>
<gene>
    <name evidence="2" type="ORF">ACFPFO_22245</name>
</gene>
<dbReference type="Proteomes" id="UP001595925">
    <property type="component" value="Unassembled WGS sequence"/>
</dbReference>